<organism evidence="9">
    <name type="scientific">Hydra vulgaris</name>
    <name type="common">Hydra</name>
    <name type="synonym">Hydra attenuata</name>
    <dbReference type="NCBI Taxonomy" id="6087"/>
    <lineage>
        <taxon>Eukaryota</taxon>
        <taxon>Metazoa</taxon>
        <taxon>Cnidaria</taxon>
        <taxon>Hydrozoa</taxon>
        <taxon>Hydroidolina</taxon>
        <taxon>Anthoathecata</taxon>
        <taxon>Aplanulata</taxon>
        <taxon>Hydridae</taxon>
        <taxon>Hydra</taxon>
    </lineage>
</organism>
<dbReference type="OrthoDB" id="1668230at2759"/>
<dbReference type="GO" id="GO:0005886">
    <property type="term" value="C:plasma membrane"/>
    <property type="evidence" value="ECO:0007669"/>
    <property type="project" value="TreeGrafter"/>
</dbReference>
<dbReference type="InterPro" id="IPR051275">
    <property type="entry name" value="Cell_adhesion_signaling"/>
</dbReference>
<keyword evidence="5" id="KW-0393">Immunoglobulin domain</keyword>
<dbReference type="InterPro" id="IPR013783">
    <property type="entry name" value="Ig-like_fold"/>
</dbReference>
<feature type="transmembrane region" description="Helical" evidence="6">
    <location>
        <begin position="1245"/>
        <end position="1266"/>
    </location>
</feature>
<dbReference type="Pfam" id="PF07679">
    <property type="entry name" value="I-set"/>
    <property type="match status" value="2"/>
</dbReference>
<reference evidence="9" key="1">
    <citation type="submission" date="2015-06" db="EMBL/GenBank/DDBJ databases">
        <title>Multifunctionality and plasticity characterize epithelial cells in Hydra.</title>
        <authorList>
            <person name="Buzgariu W."/>
            <person name="Al Haddad S."/>
            <person name="Tomczyk S."/>
            <person name="Wenger Y."/>
            <person name="Galliot B."/>
        </authorList>
    </citation>
    <scope>NUCLEOTIDE SEQUENCE</scope>
    <source>
        <strain evidence="9">Jussy strain</strain>
        <tissue evidence="9">Whole organism</tissue>
    </source>
</reference>
<dbReference type="PROSITE" id="PS50835">
    <property type="entry name" value="IG_LIKE"/>
    <property type="match status" value="10"/>
</dbReference>
<feature type="domain" description="Ig-like" evidence="8">
    <location>
        <begin position="343"/>
        <end position="439"/>
    </location>
</feature>
<dbReference type="PANTHER" id="PTHR11640">
    <property type="entry name" value="NEPHRIN"/>
    <property type="match status" value="1"/>
</dbReference>
<keyword evidence="7" id="KW-0732">Signal</keyword>
<protein>
    <submittedName>
        <fullName evidence="9">Hemicentin 2-like 1</fullName>
    </submittedName>
</protein>
<keyword evidence="4" id="KW-0325">Glycoprotein</keyword>
<evidence type="ECO:0000256" key="7">
    <source>
        <dbReference type="SAM" id="SignalP"/>
    </source>
</evidence>
<feature type="chain" id="PRO_5005218604" evidence="7">
    <location>
        <begin position="22"/>
        <end position="1363"/>
    </location>
</feature>
<dbReference type="InterPro" id="IPR013098">
    <property type="entry name" value="Ig_I-set"/>
</dbReference>
<dbReference type="GO" id="GO:0098609">
    <property type="term" value="P:cell-cell adhesion"/>
    <property type="evidence" value="ECO:0007669"/>
    <property type="project" value="TreeGrafter"/>
</dbReference>
<evidence type="ECO:0000256" key="6">
    <source>
        <dbReference type="SAM" id="Phobius"/>
    </source>
</evidence>
<feature type="domain" description="Ig-like" evidence="8">
    <location>
        <begin position="444"/>
        <end position="533"/>
    </location>
</feature>
<dbReference type="SMART" id="SM00409">
    <property type="entry name" value="IG"/>
    <property type="match status" value="9"/>
</dbReference>
<gene>
    <name evidence="9" type="primary">HMCN2L1</name>
</gene>
<feature type="signal peptide" evidence="7">
    <location>
        <begin position="1"/>
        <end position="21"/>
    </location>
</feature>
<dbReference type="Pfam" id="PF13895">
    <property type="entry name" value="Ig_2"/>
    <property type="match status" value="1"/>
</dbReference>
<dbReference type="InterPro" id="IPR003599">
    <property type="entry name" value="Ig_sub"/>
</dbReference>
<feature type="domain" description="Ig-like" evidence="8">
    <location>
        <begin position="888"/>
        <end position="957"/>
    </location>
</feature>
<feature type="domain" description="Ig-like" evidence="8">
    <location>
        <begin position="967"/>
        <end position="1065"/>
    </location>
</feature>
<feature type="domain" description="Ig-like" evidence="8">
    <location>
        <begin position="255"/>
        <end position="340"/>
    </location>
</feature>
<comment type="subcellular location">
    <subcellularLocation>
        <location evidence="1">Membrane</location>
        <topology evidence="1">Single-pass type I membrane protein</topology>
    </subcellularLocation>
</comment>
<feature type="domain" description="Ig-like" evidence="8">
    <location>
        <begin position="142"/>
        <end position="237"/>
    </location>
</feature>
<evidence type="ECO:0000256" key="5">
    <source>
        <dbReference type="ARBA" id="ARBA00023319"/>
    </source>
</evidence>
<dbReference type="EMBL" id="LN868239">
    <property type="protein sequence ID" value="CRX73264.1"/>
    <property type="molecule type" value="mRNA"/>
</dbReference>
<accession>A0A0H5G5E7</accession>
<dbReference type="SUPFAM" id="SSF48726">
    <property type="entry name" value="Immunoglobulin"/>
    <property type="match status" value="8"/>
</dbReference>
<sequence length="1363" mass="151563">MSEELSSLLFCCLILFYKTEAVSSLSQPRSIEYAECGADLDLKWVYDKTKIIDSITWFSIGNTELKIASYVPNLGFSIIKNAKYLPIQESRFMYIFGEGSAGVKIKGVKLADESQIKVVIDFIDLQSLQYVTAIKVIVSPVPTETRLPAFSFAELEASSVEFVCTFKSLPEPKIMWFGNGKQFEFNSFKSVMANNFKGYSLCDSYQIESSLVLMNINLGDSQNISCSTSILAYDKITSVQSTIFQVGYKPGKLLPSSLKFSDASVSGGSYSTLTCKADAIPLPTFEVYRDSYFLVSGSADYAGSFVYTVGPVKFYDDGIYTCKITNMYGTENLTVVLNVTVVPQFWGDNLSDITISLGDSLNIPCRIYGDPLLQNSMWMKLNGPKTVFDQKITEVLSNKTVSFRINNLYIEKTVINDSGVYQCIGYNFLGNVTVAVNVQLIFSPQLAATNLANAVLSSDNSIYTYYCIVIGFPKPTIKWSVKNKLLATTNQTLLEEFLYNYWKITSTIKISLSWDFFGELQCDSINGFDRNISVKAVLKFPYKPFVNLTSNVSTIIIDGLPAVSVSMDTSLQLTCIVQGYDLMTVKWYRDNITISNQVDFGPVINSSDLGYIQSSSLLIRLSLDENFKVYKCVSNTSAGETESILKIYVLYGGITKPLGGVICFKFQTDAFLDWQIFYSQPISTVKWAMLNEDGSEKFIIGKLTNRNVISASMKSSHYDYDTTTVLGLYIKNVSFDDEGWYSVSIDFINSPYLMEAKAYLCVTMPPSVTVNNEIQYANVSDKVELTCQSYGDSSIQLYWLMPSFSTNSSLENKTIYQNISFAIKITSVKIQSVEIRHSGIYGCVANSSFYSVTKNITLNVRSDVLIINSSLDQPMKIILANSRVVRYCTVIAAPKVLKIEWFLNGVPISSQNLTNVVLEDGFYHNIIESLLSYNSVQKTDAGNLSCIATNELSKNFMSSIIIVQYSPETFLSANLTIKERESANFSCLSEGQPIPVLKWLLNNKTVFTNNEKVNIATNSISNVFSGTVSSNLSMVNASRNDSGEITCVADNPVNSVAKITNLNVQYPPDWKAVYNPVYVVFKRLMVLDCYVNANPPASYNWFINGTPIDNNASTYVVDSANFNNEGNYTCLPSNYLGSPGIILFTVFMLVPPENINVNCESTDPVYGDRVVTCNCTGNGRPAPEFFWTRKSDLTNTILSSSQVLIISVPYTDSDVFVCHMKNIAGTLSSLQPSAGYSVSNKSYGYLLYILIPLFIIGAVILTFLICKNKSKSSDNAILVPVNRNFVHPPSSFISGPNKKSPIINSGYIEQKEIESVEISINFGDENNLENNFSALKTESIQKKNLKHKPPVDFDLRCLENVDY</sequence>
<keyword evidence="2 6" id="KW-0472">Membrane</keyword>
<dbReference type="Pfam" id="PF13927">
    <property type="entry name" value="Ig_3"/>
    <property type="match status" value="2"/>
</dbReference>
<dbReference type="InterPro" id="IPR003598">
    <property type="entry name" value="Ig_sub2"/>
</dbReference>
<dbReference type="CDD" id="cd00096">
    <property type="entry name" value="Ig"/>
    <property type="match status" value="2"/>
</dbReference>
<evidence type="ECO:0000256" key="4">
    <source>
        <dbReference type="ARBA" id="ARBA00023180"/>
    </source>
</evidence>
<dbReference type="InterPro" id="IPR036179">
    <property type="entry name" value="Ig-like_dom_sf"/>
</dbReference>
<name>A0A0H5G5E7_HYDVU</name>
<evidence type="ECO:0000256" key="2">
    <source>
        <dbReference type="ARBA" id="ARBA00023136"/>
    </source>
</evidence>
<dbReference type="InterPro" id="IPR007110">
    <property type="entry name" value="Ig-like_dom"/>
</dbReference>
<feature type="domain" description="Ig-like" evidence="8">
    <location>
        <begin position="1068"/>
        <end position="1130"/>
    </location>
</feature>
<proteinExistence type="evidence at transcript level"/>
<evidence type="ECO:0000256" key="1">
    <source>
        <dbReference type="ARBA" id="ARBA00004479"/>
    </source>
</evidence>
<dbReference type="GO" id="GO:0050839">
    <property type="term" value="F:cell adhesion molecule binding"/>
    <property type="evidence" value="ECO:0007669"/>
    <property type="project" value="TreeGrafter"/>
</dbReference>
<feature type="domain" description="Ig-like" evidence="8">
    <location>
        <begin position="1152"/>
        <end position="1239"/>
    </location>
</feature>
<feature type="domain" description="Ig-like" evidence="8">
    <location>
        <begin position="544"/>
        <end position="648"/>
    </location>
</feature>
<evidence type="ECO:0000313" key="9">
    <source>
        <dbReference type="EMBL" id="CRX73264.1"/>
    </source>
</evidence>
<dbReference type="GO" id="GO:0005911">
    <property type="term" value="C:cell-cell junction"/>
    <property type="evidence" value="ECO:0007669"/>
    <property type="project" value="TreeGrafter"/>
</dbReference>
<feature type="domain" description="Ig-like" evidence="8">
    <location>
        <begin position="766"/>
        <end position="857"/>
    </location>
</feature>
<dbReference type="Gene3D" id="2.60.40.10">
    <property type="entry name" value="Immunoglobulins"/>
    <property type="match status" value="9"/>
</dbReference>
<keyword evidence="3" id="KW-1015">Disulfide bond</keyword>
<keyword evidence="6" id="KW-1133">Transmembrane helix</keyword>
<keyword evidence="6" id="KW-0812">Transmembrane</keyword>
<dbReference type="SMART" id="SM00408">
    <property type="entry name" value="IGc2"/>
    <property type="match status" value="8"/>
</dbReference>
<evidence type="ECO:0000256" key="3">
    <source>
        <dbReference type="ARBA" id="ARBA00023157"/>
    </source>
</evidence>
<evidence type="ECO:0000259" key="8">
    <source>
        <dbReference type="PROSITE" id="PS50835"/>
    </source>
</evidence>